<evidence type="ECO:0000256" key="10">
    <source>
        <dbReference type="ARBA" id="ARBA00023212"/>
    </source>
</evidence>
<dbReference type="FunFam" id="3.90.1150.210:FF:000001">
    <property type="entry name" value="F-actin-capping protein subunit beta"/>
    <property type="match status" value="1"/>
</dbReference>
<keyword evidence="11" id="KW-0539">Nucleus</keyword>
<keyword evidence="6" id="KW-0117">Actin capping</keyword>
<dbReference type="InterPro" id="IPR043175">
    <property type="entry name" value="CAPZB_N"/>
</dbReference>
<organism evidence="15 16">
    <name type="scientific">Dispira parvispora</name>
    <dbReference type="NCBI Taxonomy" id="1520584"/>
    <lineage>
        <taxon>Eukaryota</taxon>
        <taxon>Fungi</taxon>
        <taxon>Fungi incertae sedis</taxon>
        <taxon>Zoopagomycota</taxon>
        <taxon>Kickxellomycotina</taxon>
        <taxon>Dimargaritomycetes</taxon>
        <taxon>Dimargaritales</taxon>
        <taxon>Dimargaritaceae</taxon>
        <taxon>Dispira</taxon>
    </lineage>
</organism>
<feature type="compositionally biased region" description="Polar residues" evidence="12">
    <location>
        <begin position="284"/>
        <end position="296"/>
    </location>
</feature>
<dbReference type="GO" id="GO:0003688">
    <property type="term" value="F:DNA replication origin binding"/>
    <property type="evidence" value="ECO:0007669"/>
    <property type="project" value="TreeGrafter"/>
</dbReference>
<evidence type="ECO:0000313" key="16">
    <source>
        <dbReference type="Proteomes" id="UP001150925"/>
    </source>
</evidence>
<feature type="compositionally biased region" description="Basic residues" evidence="12">
    <location>
        <begin position="297"/>
        <end position="312"/>
    </location>
</feature>
<dbReference type="Pfam" id="PF01115">
    <property type="entry name" value="F_actin_cap_B"/>
    <property type="match status" value="1"/>
</dbReference>
<feature type="region of interest" description="Disordered" evidence="12">
    <location>
        <begin position="467"/>
        <end position="519"/>
    </location>
</feature>
<dbReference type="PROSITE" id="PS00231">
    <property type="entry name" value="F_ACTIN_CAPPING_BETA"/>
    <property type="match status" value="1"/>
</dbReference>
<dbReference type="InterPro" id="IPR037282">
    <property type="entry name" value="CapZ_alpha/beta"/>
</dbReference>
<dbReference type="GO" id="GO:0051016">
    <property type="term" value="P:barbed-end actin filament capping"/>
    <property type="evidence" value="ECO:0007669"/>
    <property type="project" value="InterPro"/>
</dbReference>
<dbReference type="OrthoDB" id="9979678at2759"/>
<dbReference type="GO" id="GO:0030036">
    <property type="term" value="P:actin cytoskeleton organization"/>
    <property type="evidence" value="ECO:0007669"/>
    <property type="project" value="InterPro"/>
</dbReference>
<evidence type="ECO:0000256" key="2">
    <source>
        <dbReference type="ARBA" id="ARBA00004245"/>
    </source>
</evidence>
<dbReference type="Pfam" id="PF04084">
    <property type="entry name" value="RecA-like_ORC2"/>
    <property type="match status" value="1"/>
</dbReference>
<evidence type="ECO:0000256" key="5">
    <source>
        <dbReference type="ARBA" id="ARBA00021859"/>
    </source>
</evidence>
<feature type="region of interest" description="Disordered" evidence="12">
    <location>
        <begin position="539"/>
        <end position="594"/>
    </location>
</feature>
<feature type="domain" description="Origin recognition complex subunit 2 RecA-like" evidence="13">
    <location>
        <begin position="638"/>
        <end position="802"/>
    </location>
</feature>
<dbReference type="Gene3D" id="1.20.58.570">
    <property type="match status" value="1"/>
</dbReference>
<dbReference type="PANTHER" id="PTHR14052:SF0">
    <property type="entry name" value="ORIGIN RECOGNITION COMPLEX SUBUNIT 2"/>
    <property type="match status" value="1"/>
</dbReference>
<dbReference type="InterPro" id="IPR056772">
    <property type="entry name" value="RecA-like_ORC2"/>
</dbReference>
<dbReference type="GO" id="GO:0005737">
    <property type="term" value="C:cytoplasm"/>
    <property type="evidence" value="ECO:0007669"/>
    <property type="project" value="InterPro"/>
</dbReference>
<comment type="subcellular location">
    <subcellularLocation>
        <location evidence="2">Cytoplasm</location>
        <location evidence="2">Cytoskeleton</location>
    </subcellularLocation>
    <subcellularLocation>
        <location evidence="1">Nucleus</location>
    </subcellularLocation>
</comment>
<dbReference type="InterPro" id="IPR042276">
    <property type="entry name" value="CapZ_alpha/beta_2"/>
</dbReference>
<dbReference type="Proteomes" id="UP001150925">
    <property type="component" value="Unassembled WGS sequence"/>
</dbReference>
<evidence type="ECO:0000256" key="6">
    <source>
        <dbReference type="ARBA" id="ARBA00022467"/>
    </source>
</evidence>
<comment type="similarity">
    <text evidence="3">Belongs to the F-actin-capping protein beta subunit family.</text>
</comment>
<protein>
    <recommendedName>
        <fullName evidence="5">F-actin-capping protein subunit beta</fullName>
    </recommendedName>
</protein>
<feature type="compositionally biased region" description="Polar residues" evidence="12">
    <location>
        <begin position="504"/>
        <end position="518"/>
    </location>
</feature>
<comment type="similarity">
    <text evidence="4">Belongs to the ORC2 family.</text>
</comment>
<evidence type="ECO:0000256" key="11">
    <source>
        <dbReference type="ARBA" id="ARBA00023242"/>
    </source>
</evidence>
<proteinExistence type="inferred from homology"/>
<feature type="compositionally biased region" description="Low complexity" evidence="12">
    <location>
        <begin position="468"/>
        <end position="477"/>
    </location>
</feature>
<dbReference type="PRINTS" id="PR00192">
    <property type="entry name" value="FACTINCAPB"/>
</dbReference>
<reference evidence="15" key="1">
    <citation type="submission" date="2022-07" db="EMBL/GenBank/DDBJ databases">
        <title>Phylogenomic reconstructions and comparative analyses of Kickxellomycotina fungi.</title>
        <authorList>
            <person name="Reynolds N.K."/>
            <person name="Stajich J.E."/>
            <person name="Barry K."/>
            <person name="Grigoriev I.V."/>
            <person name="Crous P."/>
            <person name="Smith M.E."/>
        </authorList>
    </citation>
    <scope>NUCLEOTIDE SEQUENCE</scope>
    <source>
        <strain evidence="15">RSA 1196</strain>
    </source>
</reference>
<keyword evidence="9" id="KW-0009">Actin-binding</keyword>
<evidence type="ECO:0000259" key="13">
    <source>
        <dbReference type="Pfam" id="PF04084"/>
    </source>
</evidence>
<dbReference type="Pfam" id="PF24882">
    <property type="entry name" value="WHD_ORC2"/>
    <property type="match status" value="1"/>
</dbReference>
<evidence type="ECO:0000256" key="9">
    <source>
        <dbReference type="ARBA" id="ARBA00023203"/>
    </source>
</evidence>
<keyword evidence="8" id="KW-0235">DNA replication</keyword>
<evidence type="ECO:0000259" key="14">
    <source>
        <dbReference type="Pfam" id="PF24882"/>
    </source>
</evidence>
<name>A0A9W8B0Y5_9FUNG</name>
<dbReference type="InterPro" id="IPR019771">
    <property type="entry name" value="F-actin_capping_bsu_CS"/>
</dbReference>
<dbReference type="InterPro" id="IPR007220">
    <property type="entry name" value="ORC2"/>
</dbReference>
<evidence type="ECO:0000256" key="4">
    <source>
        <dbReference type="ARBA" id="ARBA00007421"/>
    </source>
</evidence>
<feature type="region of interest" description="Disordered" evidence="12">
    <location>
        <begin position="279"/>
        <end position="312"/>
    </location>
</feature>
<dbReference type="AlphaFoldDB" id="A0A9W8B0Y5"/>
<feature type="region of interest" description="Disordered" evidence="12">
    <location>
        <begin position="381"/>
        <end position="431"/>
    </location>
</feature>
<dbReference type="GO" id="GO:0005664">
    <property type="term" value="C:nuclear origin of replication recognition complex"/>
    <property type="evidence" value="ECO:0007669"/>
    <property type="project" value="TreeGrafter"/>
</dbReference>
<dbReference type="GO" id="GO:0003779">
    <property type="term" value="F:actin binding"/>
    <property type="evidence" value="ECO:0007669"/>
    <property type="project" value="UniProtKB-KW"/>
</dbReference>
<feature type="domain" description="Origin recognition complex subunit 2 winged-helix" evidence="14">
    <location>
        <begin position="862"/>
        <end position="918"/>
    </location>
</feature>
<keyword evidence="7" id="KW-0963">Cytoplasm</keyword>
<comment type="caution">
    <text evidence="15">The sequence shown here is derived from an EMBL/GenBank/DDBJ whole genome shotgun (WGS) entry which is preliminary data.</text>
</comment>
<dbReference type="InterPro" id="IPR056773">
    <property type="entry name" value="WHD_ORC2"/>
</dbReference>
<dbReference type="FunFam" id="1.20.58.570:FF:000001">
    <property type="entry name" value="F-actin-capping protein subunit beta"/>
    <property type="match status" value="1"/>
</dbReference>
<dbReference type="SUPFAM" id="SSF90096">
    <property type="entry name" value="Subunits of heterodimeric actin filament capping protein Capz"/>
    <property type="match status" value="1"/>
</dbReference>
<sequence length="928" mass="104270">MRRLPPQQAEENLANLLDIAPHLTEELLSSIDQPLKVQTCAQSGKEYLVCDYNRDGDSYRSPWSNQYDPLLEDGNVPSARLRELEVTANEAFDTYRDQYFEGGVSSVYFWDLDDGFAGAILIKKVNDSTKLMKGAWDSIHVIEVIEKGRYAQYKLTSTVMLYTITSREELGSMNLSGNMTRQEEKDCQVADPSDHIANIGRMVEDMEIKMRNSLQEVYFGKTKDVVNELRAIGSLDESRKQAAIHQELFNKLNLRKADVDGSPKLYVSLTGLSSRLASKKVATSIPTDDNVETSPSPRRKVGRPKGAKTKHRGIRFMMGKYRRRSRDSSVCKTLGVKVFESSMSVMEPSDSHVPLETDNADLTAVGGMACDWQDLRVSEKYARSRTKSERRNSQAPSPVSTPHRKAQVARGASKLRQATTAGDIPEYSSTDELYDDDGVACQPRNTPHDSILTGKEMFALRRLRCRIPTTPKSVPKSSSKDTPQRMVDTPTASTPTGTRRRGKQSTVTPATPSVSDRYNLNELDADMDEIEQMSNGAGFFMHFGRDSDGDDDDDNPLGNSLATLKDPTASTTQDPEYQAESSAAQGGSGGTYEKYFQGLHDHRMGNTSNHTLSRLPVLEHEEFLQLLKSTPASHKEEREALANLHAQHFPQWLFELRNGFNILFYGLGSKRQLLTKFVLEYLQDSPVVVVNGFFPTLTVRHIFQKIIHDVLQLGNAGANPHEQIAVIRRYFGDPDRAVPEIYLVIHNIDGTSLRPERTQQVLGHLASCSPHVHIIASVDHIQVPVLWDSVRLAQFQWVWHDLTTFDYYQVETSFENSLLVQRQEISAVGIQYVLASLTSNAKGVFRVLASHQIEQSDPKDASLGLDYSAFYQRCRERFLVSSDTAFRAQLTEFRDHKIIHTKRGADGVEILHIPLDQDILQDILETMS</sequence>
<evidence type="ECO:0000256" key="7">
    <source>
        <dbReference type="ARBA" id="ARBA00022490"/>
    </source>
</evidence>
<feature type="compositionally biased region" description="Basic and acidic residues" evidence="12">
    <location>
        <begin position="381"/>
        <end position="392"/>
    </location>
</feature>
<dbReference type="InterPro" id="IPR001698">
    <property type="entry name" value="CAPZB"/>
</dbReference>
<dbReference type="PANTHER" id="PTHR14052">
    <property type="entry name" value="ORIGIN RECOGNITION COMPLEX SUBUNIT 2"/>
    <property type="match status" value="1"/>
</dbReference>
<gene>
    <name evidence="15" type="primary">CAP2</name>
    <name evidence="15" type="ORF">IWQ62_000603</name>
</gene>
<evidence type="ECO:0000256" key="1">
    <source>
        <dbReference type="ARBA" id="ARBA00004123"/>
    </source>
</evidence>
<evidence type="ECO:0000256" key="12">
    <source>
        <dbReference type="SAM" id="MobiDB-lite"/>
    </source>
</evidence>
<dbReference type="Gene3D" id="3.90.1150.210">
    <property type="entry name" value="F-actin capping protein, beta subunit"/>
    <property type="match status" value="1"/>
</dbReference>
<evidence type="ECO:0000313" key="15">
    <source>
        <dbReference type="EMBL" id="KAJ1969476.1"/>
    </source>
</evidence>
<evidence type="ECO:0000256" key="3">
    <source>
        <dbReference type="ARBA" id="ARBA00006039"/>
    </source>
</evidence>
<dbReference type="GO" id="GO:0006260">
    <property type="term" value="P:DNA replication"/>
    <property type="evidence" value="ECO:0007669"/>
    <property type="project" value="UniProtKB-KW"/>
</dbReference>
<keyword evidence="16" id="KW-1185">Reference proteome</keyword>
<dbReference type="EMBL" id="JANBPY010000055">
    <property type="protein sequence ID" value="KAJ1969476.1"/>
    <property type="molecule type" value="Genomic_DNA"/>
</dbReference>
<accession>A0A9W8B0Y5</accession>
<dbReference type="GO" id="GO:0008290">
    <property type="term" value="C:F-actin capping protein complex"/>
    <property type="evidence" value="ECO:0007669"/>
    <property type="project" value="InterPro"/>
</dbReference>
<keyword evidence="10" id="KW-0206">Cytoskeleton</keyword>
<evidence type="ECO:0000256" key="8">
    <source>
        <dbReference type="ARBA" id="ARBA00022705"/>
    </source>
</evidence>